<dbReference type="GO" id="GO:0008137">
    <property type="term" value="F:NADH dehydrogenase (ubiquinone) activity"/>
    <property type="evidence" value="ECO:0007669"/>
    <property type="project" value="InterPro"/>
</dbReference>
<evidence type="ECO:0000259" key="7">
    <source>
        <dbReference type="Pfam" id="PF00361"/>
    </source>
</evidence>
<comment type="similarity">
    <text evidence="5">Belongs to the complex I subunit 2 family.</text>
</comment>
<sequence length="473" mass="51681">MNFSSVLLEIGVAALGLLILVIGPMFAQEKKGYLGYFSAFILLCILILSFVFKSNMSASFYEGIYVNDSMSLYFKQVFIIGAIMVTLMSVNYIKGLTDSRSEFFAIILFAALGMMCVSSSGDLITLYVSMELMSISFIILTSYEKKNIKSSEAGMKYVLLNAISSAVLLYGMSFFYGIYGSVDFKELISTLNNGNEPLILLASILMLAGFAFKISAVPFHMWSPDVYEGAPSPVTAFLAVGSKAAAFSALIRIMTQVLNPAFNKISVLIIGLAVLSMIVGNLTAIPQKNIKRMLAYSGISHAGYILLGLIAHTEFGISAMLYYLMLYMFANVGAFASITAFINSTGREDIQDLSGMWKRSPFLSSVLLISLLSLAGIPPAAGFIGKFYLFSEVVKQGYIWLAFLAMAMSVVSIYYYITVIKTMIMGEPEGDERINIPPSLKIVMAVSLFMILAMGIYPGPITDWTLTVAALFF</sequence>
<dbReference type="GO" id="GO:0005886">
    <property type="term" value="C:plasma membrane"/>
    <property type="evidence" value="ECO:0007669"/>
    <property type="project" value="UniProtKB-SubCell"/>
</dbReference>
<proteinExistence type="inferred from homology"/>
<feature type="transmembrane region" description="Helical" evidence="5">
    <location>
        <begin position="72"/>
        <end position="91"/>
    </location>
</feature>
<evidence type="ECO:0000256" key="3">
    <source>
        <dbReference type="ARBA" id="ARBA00022989"/>
    </source>
</evidence>
<keyword evidence="3 5" id="KW-1133">Transmembrane helix</keyword>
<feature type="domain" description="NADH:quinone oxidoreductase/Mrp antiporter transmembrane" evidence="7">
    <location>
        <begin position="120"/>
        <end position="410"/>
    </location>
</feature>
<dbReference type="HAMAP" id="MF_00445">
    <property type="entry name" value="NDH1_NuoN_1"/>
    <property type="match status" value="1"/>
</dbReference>
<dbReference type="EC" id="7.1.1.-" evidence="5"/>
<keyword evidence="5" id="KW-1003">Cell membrane</keyword>
<dbReference type="GO" id="GO:0012505">
    <property type="term" value="C:endomembrane system"/>
    <property type="evidence" value="ECO:0007669"/>
    <property type="project" value="UniProtKB-SubCell"/>
</dbReference>
<dbReference type="PATRIC" id="fig|36849.3.peg.224"/>
<evidence type="ECO:0000256" key="4">
    <source>
        <dbReference type="ARBA" id="ARBA00023136"/>
    </source>
</evidence>
<keyword evidence="5" id="KW-0874">Quinone</keyword>
<organism evidence="8 9">
    <name type="scientific">Oxobacter pfennigii</name>
    <dbReference type="NCBI Taxonomy" id="36849"/>
    <lineage>
        <taxon>Bacteria</taxon>
        <taxon>Bacillati</taxon>
        <taxon>Bacillota</taxon>
        <taxon>Clostridia</taxon>
        <taxon>Eubacteriales</taxon>
        <taxon>Clostridiaceae</taxon>
        <taxon>Oxobacter</taxon>
    </lineage>
</organism>
<feature type="transmembrane region" description="Helical" evidence="5">
    <location>
        <begin position="319"/>
        <end position="342"/>
    </location>
</feature>
<accession>A0A0P8X5J0</accession>
<comment type="caution">
    <text evidence="8">The sequence shown here is derived from an EMBL/GenBank/DDBJ whole genome shotgun (WGS) entry which is preliminary data.</text>
</comment>
<feature type="transmembrane region" description="Helical" evidence="5">
    <location>
        <begin position="199"/>
        <end position="222"/>
    </location>
</feature>
<feature type="transmembrane region" description="Helical" evidence="5">
    <location>
        <begin position="362"/>
        <end position="385"/>
    </location>
</feature>
<protein>
    <recommendedName>
        <fullName evidence="5">NADH-quinone oxidoreductase subunit N</fullName>
        <ecNumber evidence="5">7.1.1.-</ecNumber>
    </recommendedName>
    <alternativeName>
        <fullName evidence="5">NADH dehydrogenase I subunit N</fullName>
    </alternativeName>
    <alternativeName>
        <fullName evidence="5">NDH-1 subunit N</fullName>
    </alternativeName>
</protein>
<keyword evidence="5" id="KW-1278">Translocase</keyword>
<dbReference type="STRING" id="36849.OXPF_02030"/>
<feature type="transmembrane region" description="Helical" evidence="5">
    <location>
        <begin position="33"/>
        <end position="52"/>
    </location>
</feature>
<keyword evidence="2 5" id="KW-0812">Transmembrane</keyword>
<keyword evidence="5" id="KW-0813">Transport</keyword>
<comment type="subcellular location">
    <subcellularLocation>
        <location evidence="5">Cell membrane</location>
        <topology evidence="5">Multi-pass membrane protein</topology>
    </subcellularLocation>
    <subcellularLocation>
        <location evidence="1">Endomembrane system</location>
        <topology evidence="1">Multi-pass membrane protein</topology>
    </subcellularLocation>
    <subcellularLocation>
        <location evidence="6">Membrane</location>
        <topology evidence="6">Multi-pass membrane protein</topology>
    </subcellularLocation>
</comment>
<feature type="transmembrane region" description="Helical" evidence="5">
    <location>
        <begin position="397"/>
        <end position="417"/>
    </location>
</feature>
<dbReference type="GO" id="GO:0042773">
    <property type="term" value="P:ATP synthesis coupled electron transport"/>
    <property type="evidence" value="ECO:0007669"/>
    <property type="project" value="InterPro"/>
</dbReference>
<evidence type="ECO:0000256" key="5">
    <source>
        <dbReference type="HAMAP-Rule" id="MF_00445"/>
    </source>
</evidence>
<dbReference type="PANTHER" id="PTHR22773">
    <property type="entry name" value="NADH DEHYDROGENASE"/>
    <property type="match status" value="1"/>
</dbReference>
<dbReference type="InterPro" id="IPR010096">
    <property type="entry name" value="NADH-Q_OxRdtase_suN/2"/>
</dbReference>
<dbReference type="OrthoDB" id="9807568at2"/>
<dbReference type="Proteomes" id="UP000050326">
    <property type="component" value="Unassembled WGS sequence"/>
</dbReference>
<dbReference type="GO" id="GO:0048038">
    <property type="term" value="F:quinone binding"/>
    <property type="evidence" value="ECO:0007669"/>
    <property type="project" value="UniProtKB-KW"/>
</dbReference>
<comment type="function">
    <text evidence="5">NDH-1 shuttles electrons from NADH, via FMN and iron-sulfur (Fe-S) centers, to quinones in the respiratory chain. The immediate electron acceptor for the enzyme in this species is believed to be a menaquinone. Couples the redox reaction to proton translocation (for every two electrons transferred, four hydrogen ions are translocated across the cytoplasmic membrane), and thus conserves the redox energy in a proton gradient.</text>
</comment>
<keyword evidence="8" id="KW-0560">Oxidoreductase</keyword>
<comment type="subunit">
    <text evidence="5">NDH-1 is composed of 14 different subunits. Subunits NuoA, H, J, K, L, M, N constitute the membrane sector of the complex.</text>
</comment>
<dbReference type="EMBL" id="LKET01000014">
    <property type="protein sequence ID" value="KPU46093.1"/>
    <property type="molecule type" value="Genomic_DNA"/>
</dbReference>
<evidence type="ECO:0000313" key="8">
    <source>
        <dbReference type="EMBL" id="KPU46093.1"/>
    </source>
</evidence>
<dbReference type="AlphaFoldDB" id="A0A0P8X5J0"/>
<dbReference type="RefSeq" id="WP_054873358.1">
    <property type="nucleotide sequence ID" value="NZ_LKET01000014.1"/>
</dbReference>
<dbReference type="NCBIfam" id="TIGR01770">
    <property type="entry name" value="NDH_I_N"/>
    <property type="match status" value="1"/>
</dbReference>
<gene>
    <name evidence="5 8" type="primary">nuoN</name>
    <name evidence="8" type="ORF">OXPF_02030</name>
</gene>
<evidence type="ECO:0000256" key="1">
    <source>
        <dbReference type="ARBA" id="ARBA00004127"/>
    </source>
</evidence>
<evidence type="ECO:0000256" key="6">
    <source>
        <dbReference type="RuleBase" id="RU000320"/>
    </source>
</evidence>
<reference evidence="8 9" key="1">
    <citation type="submission" date="2015-09" db="EMBL/GenBank/DDBJ databases">
        <title>Genome sequence of Oxobacter pfennigii DSM 3222.</title>
        <authorList>
            <person name="Poehlein A."/>
            <person name="Bengelsdorf F.R."/>
            <person name="Schiel-Bengelsdorf B."/>
            <person name="Duerre P."/>
            <person name="Daniel R."/>
        </authorList>
    </citation>
    <scope>NUCLEOTIDE SEQUENCE [LARGE SCALE GENOMIC DNA]</scope>
    <source>
        <strain evidence="8 9">DSM 3222</strain>
    </source>
</reference>
<dbReference type="GO" id="GO:0050136">
    <property type="term" value="F:NADH dehydrogenase (quinone) (non-electrogenic) activity"/>
    <property type="evidence" value="ECO:0007669"/>
    <property type="project" value="UniProtKB-UniRule"/>
</dbReference>
<feature type="transmembrane region" description="Helical" evidence="5">
    <location>
        <begin position="261"/>
        <end position="282"/>
    </location>
</feature>
<evidence type="ECO:0000313" key="9">
    <source>
        <dbReference type="Proteomes" id="UP000050326"/>
    </source>
</evidence>
<name>A0A0P8X5J0_9CLOT</name>
<comment type="catalytic activity">
    <reaction evidence="5">
        <text>a quinone + NADH + 5 H(+)(in) = a quinol + NAD(+) + 4 H(+)(out)</text>
        <dbReference type="Rhea" id="RHEA:57888"/>
        <dbReference type="ChEBI" id="CHEBI:15378"/>
        <dbReference type="ChEBI" id="CHEBI:24646"/>
        <dbReference type="ChEBI" id="CHEBI:57540"/>
        <dbReference type="ChEBI" id="CHEBI:57945"/>
        <dbReference type="ChEBI" id="CHEBI:132124"/>
    </reaction>
</comment>
<keyword evidence="9" id="KW-1185">Reference proteome</keyword>
<feature type="transmembrane region" description="Helical" evidence="5">
    <location>
        <begin position="6"/>
        <end position="26"/>
    </location>
</feature>
<feature type="transmembrane region" description="Helical" evidence="5">
    <location>
        <begin position="438"/>
        <end position="457"/>
    </location>
</feature>
<dbReference type="InterPro" id="IPR001750">
    <property type="entry name" value="ND/Mrp_TM"/>
</dbReference>
<keyword evidence="4 5" id="KW-0472">Membrane</keyword>
<evidence type="ECO:0000256" key="2">
    <source>
        <dbReference type="ARBA" id="ARBA00022692"/>
    </source>
</evidence>
<feature type="transmembrane region" description="Helical" evidence="5">
    <location>
        <begin position="294"/>
        <end position="313"/>
    </location>
</feature>
<dbReference type="Pfam" id="PF00361">
    <property type="entry name" value="Proton_antipo_M"/>
    <property type="match status" value="1"/>
</dbReference>
<feature type="transmembrane region" description="Helical" evidence="5">
    <location>
        <begin position="234"/>
        <end position="255"/>
    </location>
</feature>
<feature type="transmembrane region" description="Helical" evidence="5">
    <location>
        <begin position="103"/>
        <end position="120"/>
    </location>
</feature>
<feature type="transmembrane region" description="Helical" evidence="5">
    <location>
        <begin position="155"/>
        <end position="179"/>
    </location>
</feature>
<keyword evidence="5" id="KW-0520">NAD</keyword>